<dbReference type="Proteomes" id="UP000625976">
    <property type="component" value="Unassembled WGS sequence"/>
</dbReference>
<dbReference type="PANTHER" id="PTHR48059:SF30">
    <property type="entry name" value="OS06G0587000 PROTEIN"/>
    <property type="match status" value="1"/>
</dbReference>
<dbReference type="Pfam" id="PF18962">
    <property type="entry name" value="Por_Secre_tail"/>
    <property type="match status" value="1"/>
</dbReference>
<evidence type="ECO:0000313" key="8">
    <source>
        <dbReference type="EMBL" id="GGG50887.1"/>
    </source>
</evidence>
<feature type="signal peptide" evidence="6">
    <location>
        <begin position="1"/>
        <end position="37"/>
    </location>
</feature>
<dbReference type="InterPro" id="IPR051848">
    <property type="entry name" value="PGIP"/>
</dbReference>
<keyword evidence="4" id="KW-0677">Repeat</keyword>
<keyword evidence="9" id="KW-1185">Reference proteome</keyword>
<organism evidence="8 9">
    <name type="scientific">Bizionia arctica</name>
    <dbReference type="NCBI Taxonomy" id="1495645"/>
    <lineage>
        <taxon>Bacteria</taxon>
        <taxon>Pseudomonadati</taxon>
        <taxon>Bacteroidota</taxon>
        <taxon>Flavobacteriia</taxon>
        <taxon>Flavobacteriales</taxon>
        <taxon>Flavobacteriaceae</taxon>
        <taxon>Bizionia</taxon>
    </lineage>
</organism>
<dbReference type="InterPro" id="IPR001611">
    <property type="entry name" value="Leu-rich_rpt"/>
</dbReference>
<dbReference type="InterPro" id="IPR026444">
    <property type="entry name" value="Secre_tail"/>
</dbReference>
<evidence type="ECO:0000256" key="2">
    <source>
        <dbReference type="ARBA" id="ARBA00004370"/>
    </source>
</evidence>
<dbReference type="SUPFAM" id="SSF52058">
    <property type="entry name" value="L domain-like"/>
    <property type="match status" value="1"/>
</dbReference>
<evidence type="ECO:0000256" key="1">
    <source>
        <dbReference type="ARBA" id="ARBA00004196"/>
    </source>
</evidence>
<dbReference type="GO" id="GO:0030313">
    <property type="term" value="C:cell envelope"/>
    <property type="evidence" value="ECO:0007669"/>
    <property type="project" value="UniProtKB-SubCell"/>
</dbReference>
<dbReference type="GO" id="GO:0016020">
    <property type="term" value="C:membrane"/>
    <property type="evidence" value="ECO:0007669"/>
    <property type="project" value="UniProtKB-SubCell"/>
</dbReference>
<evidence type="ECO:0000256" key="5">
    <source>
        <dbReference type="ARBA" id="ARBA00023136"/>
    </source>
</evidence>
<feature type="domain" description="Secretion system C-terminal sorting" evidence="7">
    <location>
        <begin position="322"/>
        <end position="385"/>
    </location>
</feature>
<gene>
    <name evidence="8" type="ORF">GCM10010976_22560</name>
</gene>
<dbReference type="EMBL" id="BMFQ01000003">
    <property type="protein sequence ID" value="GGG50887.1"/>
    <property type="molecule type" value="Genomic_DNA"/>
</dbReference>
<dbReference type="InterPro" id="IPR032675">
    <property type="entry name" value="LRR_dom_sf"/>
</dbReference>
<name>A0A917LQ78_9FLAO</name>
<evidence type="ECO:0000256" key="6">
    <source>
        <dbReference type="SAM" id="SignalP"/>
    </source>
</evidence>
<protein>
    <recommendedName>
        <fullName evidence="7">Secretion system C-terminal sorting domain-containing protein</fullName>
    </recommendedName>
</protein>
<keyword evidence="5" id="KW-0472">Membrane</keyword>
<feature type="chain" id="PRO_5036857308" description="Secretion system C-terminal sorting domain-containing protein" evidence="6">
    <location>
        <begin position="38"/>
        <end position="392"/>
    </location>
</feature>
<dbReference type="Pfam" id="PF00560">
    <property type="entry name" value="LRR_1"/>
    <property type="match status" value="3"/>
</dbReference>
<sequence length="392" mass="43123">MLIRLKLTKTHFLKPLIMKKKLLLFTTCCLTALFSFGQVPTSERDALIAFYNATDGANWTDNTSWNTADPVSTWSGVTVEIVAGQDHVTGLVMSNNNLNGTLPLEIGDLLEIREIDLSFHPLLTGSIPATIGNLTFLEALSFWDNNLTGTIPPEMGNLTTLEVLSLEDNLLTGNIPTEFSNLTSMVSFWINGNYFSGDIPDIFSNWTDLFFFSIGNSNLTPGPSNNFTGDLDLSNNTALSLCWVDHTLISSLNIQNGNNSSITNFWYYAIETPNLTCVFVDDVAFSNTTWEETDPGSTFVANVAACEALSISKDTLAQYMSLYPNPTSGILNMKNNSNTTIENVTIINTIGQKVMETQIGNKIDISSLTEGMYFVNVKTLNGEITTFKILKK</sequence>
<reference evidence="8" key="2">
    <citation type="submission" date="2020-09" db="EMBL/GenBank/DDBJ databases">
        <authorList>
            <person name="Sun Q."/>
            <person name="Zhou Y."/>
        </authorList>
    </citation>
    <scope>NUCLEOTIDE SEQUENCE</scope>
    <source>
        <strain evidence="8">CGMCC 1.12751</strain>
    </source>
</reference>
<reference evidence="8" key="1">
    <citation type="journal article" date="2014" name="Int. J. Syst. Evol. Microbiol.">
        <title>Complete genome sequence of Corynebacterium casei LMG S-19264T (=DSM 44701T), isolated from a smear-ripened cheese.</title>
        <authorList>
            <consortium name="US DOE Joint Genome Institute (JGI-PGF)"/>
            <person name="Walter F."/>
            <person name="Albersmeier A."/>
            <person name="Kalinowski J."/>
            <person name="Ruckert C."/>
        </authorList>
    </citation>
    <scope>NUCLEOTIDE SEQUENCE</scope>
    <source>
        <strain evidence="8">CGMCC 1.12751</strain>
    </source>
</reference>
<evidence type="ECO:0000256" key="3">
    <source>
        <dbReference type="ARBA" id="ARBA00022729"/>
    </source>
</evidence>
<comment type="subcellular location">
    <subcellularLocation>
        <location evidence="1">Cell envelope</location>
    </subcellularLocation>
    <subcellularLocation>
        <location evidence="2">Membrane</location>
    </subcellularLocation>
</comment>
<dbReference type="PANTHER" id="PTHR48059">
    <property type="entry name" value="POLYGALACTURONASE INHIBITOR 1"/>
    <property type="match status" value="1"/>
</dbReference>
<accession>A0A917LQ78</accession>
<dbReference type="AlphaFoldDB" id="A0A917LQ78"/>
<dbReference type="NCBIfam" id="TIGR04183">
    <property type="entry name" value="Por_Secre_tail"/>
    <property type="match status" value="1"/>
</dbReference>
<evidence type="ECO:0000256" key="4">
    <source>
        <dbReference type="ARBA" id="ARBA00022737"/>
    </source>
</evidence>
<evidence type="ECO:0000313" key="9">
    <source>
        <dbReference type="Proteomes" id="UP000625976"/>
    </source>
</evidence>
<evidence type="ECO:0000259" key="7">
    <source>
        <dbReference type="Pfam" id="PF18962"/>
    </source>
</evidence>
<dbReference type="Gene3D" id="3.80.10.10">
    <property type="entry name" value="Ribonuclease Inhibitor"/>
    <property type="match status" value="1"/>
</dbReference>
<keyword evidence="3 6" id="KW-0732">Signal</keyword>
<dbReference type="FunFam" id="3.80.10.10:FF:000400">
    <property type="entry name" value="Nuclear pore complex protein NUP107"/>
    <property type="match status" value="1"/>
</dbReference>
<comment type="caution">
    <text evidence="8">The sequence shown here is derived from an EMBL/GenBank/DDBJ whole genome shotgun (WGS) entry which is preliminary data.</text>
</comment>
<proteinExistence type="predicted"/>